<dbReference type="Proteomes" id="UP000095713">
    <property type="component" value="Unassembled WGS sequence"/>
</dbReference>
<feature type="signal peptide" evidence="2">
    <location>
        <begin position="1"/>
        <end position="24"/>
    </location>
</feature>
<evidence type="ECO:0000313" key="4">
    <source>
        <dbReference type="EMBL" id="OEK07584.1"/>
    </source>
</evidence>
<keyword evidence="1 2" id="KW-0732">Signal</keyword>
<dbReference type="Pfam" id="PF18962">
    <property type="entry name" value="Por_Secre_tail"/>
    <property type="match status" value="1"/>
</dbReference>
<name>A0A1E5T882_9FLAO</name>
<evidence type="ECO:0000313" key="5">
    <source>
        <dbReference type="Proteomes" id="UP000095713"/>
    </source>
</evidence>
<dbReference type="RefSeq" id="WP_069830712.1">
    <property type="nucleotide sequence ID" value="NZ_MDJD01000047.1"/>
</dbReference>
<sequence length="569" mass="64061">MIKKNLWALALTLLSISTDGFSQATVTVENNYNNWNWDNVHVAKNPYISIAIVPDAAGRMLEYNLGSATSLWVNPNLFGQKFTNNDEVNGTADWRNFGGFRLVAIPRNTVAVNKDGKTNRWPPPVVIGDSPYTVSHSLANGKHVINAISGIQELPVPTFDRSTRTYFHPTTIDEELQYERDLYIDDETSLVHINHKLHNRGTQSVNRGIMTTSQHISRSAPLLEDGENFVAYIPFSENLKLPNGEQYHIGATAQSHWNFVNRNRMPLDMNNQQHLDLYYNNGTNWTGEVAPGIFELHYDYYIMSEFQIISSKAWICFVNKTNNTAFAKMFQPLDKSKTYEYGINMSIYNSALETGYLETEVKTPIETIAPGAFLEYSETQAAAKIASTPVLDVNRTGVITQKLSYTPNTQKLNGKFGVFVAGRAFIRVLNNTNPLEEIQLENVTPLKALVIDKTIIENANTTTYQLLIEDTSNVEHLLDTFSTAALSTEDFSNGDILSVTPNPFINKLNINTINQNYQVDLYDLKGKKLKTIKNLSDNQTIDYSNFASGIYFLKVQNESSSKTLKVIKK</sequence>
<evidence type="ECO:0000259" key="3">
    <source>
        <dbReference type="Pfam" id="PF18962"/>
    </source>
</evidence>
<dbReference type="OrthoDB" id="975956at2"/>
<dbReference type="NCBIfam" id="TIGR04183">
    <property type="entry name" value="Por_Secre_tail"/>
    <property type="match status" value="1"/>
</dbReference>
<dbReference type="InterPro" id="IPR026444">
    <property type="entry name" value="Secre_tail"/>
</dbReference>
<comment type="caution">
    <text evidence="4">The sequence shown here is derived from an EMBL/GenBank/DDBJ whole genome shotgun (WGS) entry which is preliminary data.</text>
</comment>
<proteinExistence type="predicted"/>
<reference evidence="4 5" key="1">
    <citation type="submission" date="2016-05" db="EMBL/GenBank/DDBJ databases">
        <title>Draft Genome Sequence of Algibacter sp. Strain SK-16 Isolated from the Surface Water of Aburatsubo Inlet.</title>
        <authorList>
            <person name="Wong S.-K."/>
            <person name="Yoshizawa S."/>
            <person name="Nakajima Y."/>
            <person name="Ogura Y."/>
            <person name="Tetsuya H."/>
            <person name="Hamasaki K."/>
        </authorList>
    </citation>
    <scope>NUCLEOTIDE SEQUENCE [LARGE SCALE GENOMIC DNA]</scope>
    <source>
        <strain evidence="4 5">SK-16</strain>
    </source>
</reference>
<protein>
    <recommendedName>
        <fullName evidence="3">Secretion system C-terminal sorting domain-containing protein</fullName>
    </recommendedName>
</protein>
<keyword evidence="5" id="KW-1185">Reference proteome</keyword>
<feature type="chain" id="PRO_5009186119" description="Secretion system C-terminal sorting domain-containing protein" evidence="2">
    <location>
        <begin position="25"/>
        <end position="569"/>
    </location>
</feature>
<dbReference type="STRING" id="1849968.A8C32_17455"/>
<evidence type="ECO:0000256" key="1">
    <source>
        <dbReference type="ARBA" id="ARBA00022729"/>
    </source>
</evidence>
<evidence type="ECO:0000256" key="2">
    <source>
        <dbReference type="SAM" id="SignalP"/>
    </source>
</evidence>
<feature type="domain" description="Secretion system C-terminal sorting" evidence="3">
    <location>
        <begin position="501"/>
        <end position="567"/>
    </location>
</feature>
<dbReference type="AlphaFoldDB" id="A0A1E5T882"/>
<accession>A0A1E5T882</accession>
<dbReference type="EMBL" id="MDJD01000047">
    <property type="protein sequence ID" value="OEK07584.1"/>
    <property type="molecule type" value="Genomic_DNA"/>
</dbReference>
<organism evidence="4 5">
    <name type="scientific">Flavivirga aquatica</name>
    <dbReference type="NCBI Taxonomy" id="1849968"/>
    <lineage>
        <taxon>Bacteria</taxon>
        <taxon>Pseudomonadati</taxon>
        <taxon>Bacteroidota</taxon>
        <taxon>Flavobacteriia</taxon>
        <taxon>Flavobacteriales</taxon>
        <taxon>Flavobacteriaceae</taxon>
        <taxon>Flavivirga</taxon>
    </lineage>
</organism>
<gene>
    <name evidence="4" type="ORF">A8C32_17455</name>
</gene>